<comment type="caution">
    <text evidence="2">The sequence shown here is derived from an EMBL/GenBank/DDBJ whole genome shotgun (WGS) entry which is preliminary data.</text>
</comment>
<dbReference type="EMBL" id="SRPR01000369">
    <property type="protein sequence ID" value="KAG5954100.1"/>
    <property type="molecule type" value="Genomic_DNA"/>
</dbReference>
<evidence type="ECO:0000313" key="2">
    <source>
        <dbReference type="EMBL" id="KAG5954100.1"/>
    </source>
</evidence>
<accession>A0ABQ7P6D1</accession>
<evidence type="ECO:0000256" key="1">
    <source>
        <dbReference type="SAM" id="MobiDB-lite"/>
    </source>
</evidence>
<feature type="compositionally biased region" description="Basic and acidic residues" evidence="1">
    <location>
        <begin position="17"/>
        <end position="27"/>
    </location>
</feature>
<feature type="region of interest" description="Disordered" evidence="1">
    <location>
        <begin position="1"/>
        <end position="27"/>
    </location>
</feature>
<proteinExistence type="predicted"/>
<feature type="compositionally biased region" description="Low complexity" evidence="1">
    <location>
        <begin position="66"/>
        <end position="84"/>
    </location>
</feature>
<keyword evidence="3" id="KW-1185">Reference proteome</keyword>
<name>A0ABQ7P6D1_9HYPO</name>
<reference evidence="2 3" key="1">
    <citation type="journal article" date="2020" name="bioRxiv">
        <title>Whole genome comparisons of ergot fungi reveals the divergence and evolution of species within the genus Claviceps are the result of varying mechanisms driving genome evolution and host range expansion.</title>
        <authorList>
            <person name="Wyka S.A."/>
            <person name="Mondo S.J."/>
            <person name="Liu M."/>
            <person name="Dettman J."/>
            <person name="Nalam V."/>
            <person name="Broders K.D."/>
        </authorList>
    </citation>
    <scope>NUCLEOTIDE SEQUENCE [LARGE SCALE GENOMIC DNA]</scope>
    <source>
        <strain evidence="2 3">LM583</strain>
    </source>
</reference>
<protein>
    <submittedName>
        <fullName evidence="2">Uncharacterized protein</fullName>
    </submittedName>
</protein>
<sequence length="84" mass="9459">MQAATGQRSNRLCNSTESEHAGKPGELVRDFVVSGKPNDRPWLSKSKSLYRLEFDVRRRRRSSRCPESSTLAAAPSAPSSFEYR</sequence>
<feature type="region of interest" description="Disordered" evidence="1">
    <location>
        <begin position="59"/>
        <end position="84"/>
    </location>
</feature>
<dbReference type="Proteomes" id="UP000742024">
    <property type="component" value="Unassembled WGS sequence"/>
</dbReference>
<gene>
    <name evidence="2" type="ORF">E4U57_004814</name>
</gene>
<evidence type="ECO:0000313" key="3">
    <source>
        <dbReference type="Proteomes" id="UP000742024"/>
    </source>
</evidence>
<organism evidence="2 3">
    <name type="scientific">Claviceps arundinis</name>
    <dbReference type="NCBI Taxonomy" id="1623583"/>
    <lineage>
        <taxon>Eukaryota</taxon>
        <taxon>Fungi</taxon>
        <taxon>Dikarya</taxon>
        <taxon>Ascomycota</taxon>
        <taxon>Pezizomycotina</taxon>
        <taxon>Sordariomycetes</taxon>
        <taxon>Hypocreomycetidae</taxon>
        <taxon>Hypocreales</taxon>
        <taxon>Clavicipitaceae</taxon>
        <taxon>Claviceps</taxon>
    </lineage>
</organism>
<feature type="compositionally biased region" description="Polar residues" evidence="1">
    <location>
        <begin position="1"/>
        <end position="16"/>
    </location>
</feature>